<dbReference type="Proteomes" id="UP000201485">
    <property type="component" value="Segment"/>
</dbReference>
<name>A0A0K1L644_9VIRU</name>
<evidence type="ECO:0000313" key="4">
    <source>
        <dbReference type="Proteomes" id="UP000201485"/>
    </source>
</evidence>
<keyword evidence="1" id="KW-0804">Transcription</keyword>
<dbReference type="EMBL" id="KR139659">
    <property type="protein sequence ID" value="AKU37432.1"/>
    <property type="molecule type" value="Genomic_DNA"/>
</dbReference>
<reference evidence="2 4" key="1">
    <citation type="journal article" date="2015" name="PLoS Pathog.">
        <title>A Novel Virus Causes Scale Drop Disease in Lates calcarifer.</title>
        <authorList>
            <person name="de Groof A."/>
            <person name="Guelen L."/>
            <person name="Deijs M."/>
            <person name="van der Wal Y."/>
            <person name="Miyata M."/>
            <person name="Ng K.S."/>
            <person name="van Grinsven L."/>
            <person name="Simmelink B."/>
            <person name="Biermann Y."/>
            <person name="Grisez L."/>
            <person name="van Lent J."/>
            <person name="de Ronde A."/>
            <person name="Chang S.F."/>
            <person name="Schrier C."/>
            <person name="van der Hoek L."/>
        </authorList>
    </citation>
    <scope>NUCLEOTIDE SEQUENCE [LARGE SCALE GENOMIC DNA]</scope>
    <source>
        <strain evidence="2">C4575</strain>
    </source>
</reference>
<accession>A0A0K1L644</accession>
<keyword evidence="4" id="KW-1185">Reference proteome</keyword>
<proteinExistence type="predicted"/>
<dbReference type="RefSeq" id="YP_009163778.1">
    <property type="nucleotide sequence ID" value="NC_027778.1"/>
</dbReference>
<sequence length="279" mass="32666">MKPALLSCHNHVISKLKKYTDNQLHMFVLETAPYVMHYLQYGVLNKNQLKIYTKIVRNVYTANNWTYTKEFEDALQNMLFIKGSFPISTNEVVARPTSVEIKTDPLTEKKIDRILLQLSNYIYSYQGIVSANYPVHISNAVIEQIKTQVYKYGMSNHQVTSSHIVSLLKSMKLVKYYEHSAIIYRMLTGKSDTFSETTAVAIQNDIDTICTFIKSSDQNVWKLCIDTGAHYLFFQIMHKNNHPYIRDMFFPAKTLIKKRCQDNACRKLFEMLKWKFWPL</sequence>
<organism evidence="2 4">
    <name type="scientific">Scale drop disease virus</name>
    <dbReference type="NCBI Taxonomy" id="1697349"/>
    <lineage>
        <taxon>Viruses</taxon>
        <taxon>Varidnaviria</taxon>
        <taxon>Bamfordvirae</taxon>
        <taxon>Nucleocytoviricota</taxon>
        <taxon>Megaviricetes</taxon>
        <taxon>Pimascovirales</taxon>
        <taxon>Pimascovirales incertae sedis</taxon>
        <taxon>Iridoviridae</taxon>
        <taxon>Alphairidovirinae</taxon>
        <taxon>Megalocytivirus</taxon>
        <taxon>Megalocytivirus lates1</taxon>
    </lineage>
</organism>
<evidence type="ECO:0000313" key="5">
    <source>
        <dbReference type="Proteomes" id="UP000510602"/>
    </source>
</evidence>
<reference evidence="3 5" key="2">
    <citation type="submission" date="2019-10" db="EMBL/GenBank/DDBJ databases">
        <authorList>
            <person name="Kayansamruaj P."/>
        </authorList>
    </citation>
    <scope>NUCLEOTIDE SEQUENCE [LARGE SCALE GENOMIC DNA]</scope>
    <source>
        <strain evidence="3">SDDV_Thai_2019</strain>
    </source>
</reference>
<dbReference type="EMBL" id="MN562489">
    <property type="protein sequence ID" value="QLI60690.1"/>
    <property type="molecule type" value="Genomic_DNA"/>
</dbReference>
<dbReference type="KEGG" id="vg:25479066"/>
<dbReference type="Proteomes" id="UP000510602">
    <property type="component" value="Segment"/>
</dbReference>
<dbReference type="Pfam" id="PF04947">
    <property type="entry name" value="Pox_VLTF3"/>
    <property type="match status" value="1"/>
</dbReference>
<evidence type="ECO:0000313" key="3">
    <source>
        <dbReference type="EMBL" id="QLI60690.1"/>
    </source>
</evidence>
<dbReference type="GeneID" id="25479066"/>
<dbReference type="InterPro" id="IPR007031">
    <property type="entry name" value="Poxvirus_VLTF3"/>
</dbReference>
<gene>
    <name evidence="2" type="ORF">SDDV_017</name>
</gene>
<dbReference type="GO" id="GO:0046782">
    <property type="term" value="P:regulation of viral transcription"/>
    <property type="evidence" value="ECO:0007669"/>
    <property type="project" value="InterPro"/>
</dbReference>
<evidence type="ECO:0000256" key="1">
    <source>
        <dbReference type="ARBA" id="ARBA00023163"/>
    </source>
</evidence>
<dbReference type="OrthoDB" id="8889at10239"/>
<evidence type="ECO:0000313" key="2">
    <source>
        <dbReference type="EMBL" id="AKU37432.1"/>
    </source>
</evidence>
<protein>
    <submittedName>
        <fullName evidence="2">ORF_017L</fullName>
    </submittedName>
    <submittedName>
        <fullName evidence="3">Putative transcription factor</fullName>
    </submittedName>
</protein>